<dbReference type="AlphaFoldDB" id="A0A328P4Y6"/>
<keyword evidence="1" id="KW-0378">Hydrolase</keyword>
<comment type="caution">
    <text evidence="1">The sequence shown here is derived from an EMBL/GenBank/DDBJ whole genome shotgun (WGS) entry which is preliminary data.</text>
</comment>
<dbReference type="RefSeq" id="WP_111984264.1">
    <property type="nucleotide sequence ID" value="NZ_NFZS01000004.1"/>
</dbReference>
<dbReference type="EMBL" id="NFZS01000004">
    <property type="protein sequence ID" value="RAO75802.1"/>
    <property type="molecule type" value="Genomic_DNA"/>
</dbReference>
<name>A0A328P4Y6_9GAMM</name>
<sequence>MGIIISAKVQQKLTDKHSVSRKEVEEAFANRTGKILYDTREEHRTDPPTVWFVAFTNHRRLLKVCFIPKEDGLHIRTAYSANAEELAIYRAKGQPSDF</sequence>
<evidence type="ECO:0000313" key="2">
    <source>
        <dbReference type="Proteomes" id="UP000248926"/>
    </source>
</evidence>
<evidence type="ECO:0000313" key="1">
    <source>
        <dbReference type="EMBL" id="RAO75802.1"/>
    </source>
</evidence>
<keyword evidence="2" id="KW-1185">Reference proteome</keyword>
<dbReference type="GO" id="GO:0016787">
    <property type="term" value="F:hydrolase activity"/>
    <property type="evidence" value="ECO:0007669"/>
    <property type="project" value="UniProtKB-KW"/>
</dbReference>
<reference evidence="1 2" key="1">
    <citation type="journal article" date="2018" name="Genet. Mol. Biol.">
        <title>The genome sequence of Dyella jiangningensis FCAV SCS01 from a lignocellulose-decomposing microbial consortium metagenome reveals potential for biotechnological applications.</title>
        <authorList>
            <person name="Desiderato J.G."/>
            <person name="Alvarenga D.O."/>
            <person name="Constancio M.T.L."/>
            <person name="Alves L.M.C."/>
            <person name="Varani A.M."/>
        </authorList>
    </citation>
    <scope>NUCLEOTIDE SEQUENCE [LARGE SCALE GENOMIC DNA]</scope>
    <source>
        <strain evidence="1 2">FCAV SCS01</strain>
    </source>
</reference>
<protein>
    <submittedName>
        <fullName evidence="1">ADP-ribosyl-(Dinitrogen reductase) hydrolase</fullName>
    </submittedName>
</protein>
<gene>
    <name evidence="1" type="ORF">CA260_17345</name>
</gene>
<dbReference type="Proteomes" id="UP000248926">
    <property type="component" value="Unassembled WGS sequence"/>
</dbReference>
<proteinExistence type="predicted"/>
<dbReference type="OrthoDB" id="8779628at2"/>
<organism evidence="1 2">
    <name type="scientific">Dyella jiangningensis</name>
    <dbReference type="NCBI Taxonomy" id="1379159"/>
    <lineage>
        <taxon>Bacteria</taxon>
        <taxon>Pseudomonadati</taxon>
        <taxon>Pseudomonadota</taxon>
        <taxon>Gammaproteobacteria</taxon>
        <taxon>Lysobacterales</taxon>
        <taxon>Rhodanobacteraceae</taxon>
        <taxon>Dyella</taxon>
    </lineage>
</organism>
<accession>A0A328P4Y6</accession>